<evidence type="ECO:0000313" key="8">
    <source>
        <dbReference type="EMBL" id="SIO22165.1"/>
    </source>
</evidence>
<dbReference type="InterPro" id="IPR000620">
    <property type="entry name" value="EamA_dom"/>
</dbReference>
<feature type="transmembrane region" description="Helical" evidence="6">
    <location>
        <begin position="206"/>
        <end position="227"/>
    </location>
</feature>
<sequence>MAELSENLRGAVLMTASMAAFTVNDTFIKSLADDLPLMQTVFLRGAGVTPLLALLALSRGALRFRMAGRDAGLLALRSIAEILAALFFLTALYNMPLANATAILQAAPLMVTLAGALFFGEAIGIWRMSAILVGFAGVLLIVQPGGEGFTSYSIWALAAVVAVVARDVVTRKMSGALPSLTVATVTAFCVGAAAGLAALFEPWVPVSGGSALALGGSVVSILFAYLFSVTAVRVGDMGFVAPFRYTGLVWALILGLIAFGDFPGPLTLFGSAVVIAAGLFTYLRERMLSIRRREISQAPPR</sequence>
<dbReference type="GO" id="GO:0016020">
    <property type="term" value="C:membrane"/>
    <property type="evidence" value="ECO:0007669"/>
    <property type="project" value="UniProtKB-SubCell"/>
</dbReference>
<protein>
    <submittedName>
        <fullName evidence="8">S-adenosylmethionine uptake transporter</fullName>
    </submittedName>
</protein>
<feature type="domain" description="EamA" evidence="7">
    <location>
        <begin position="9"/>
        <end position="142"/>
    </location>
</feature>
<evidence type="ECO:0000256" key="3">
    <source>
        <dbReference type="ARBA" id="ARBA00022692"/>
    </source>
</evidence>
<comment type="subcellular location">
    <subcellularLocation>
        <location evidence="1">Membrane</location>
        <topology evidence="1">Multi-pass membrane protein</topology>
    </subcellularLocation>
</comment>
<dbReference type="PANTHER" id="PTHR22911">
    <property type="entry name" value="ACYL-MALONYL CONDENSING ENZYME-RELATED"/>
    <property type="match status" value="1"/>
</dbReference>
<name>A0A1N6HR59_9RHOB</name>
<evidence type="ECO:0000256" key="5">
    <source>
        <dbReference type="ARBA" id="ARBA00023136"/>
    </source>
</evidence>
<feature type="transmembrane region" description="Helical" evidence="6">
    <location>
        <begin position="99"/>
        <end position="119"/>
    </location>
</feature>
<keyword evidence="9" id="KW-1185">Reference proteome</keyword>
<reference evidence="9" key="1">
    <citation type="submission" date="2016-11" db="EMBL/GenBank/DDBJ databases">
        <authorList>
            <person name="Varghese N."/>
            <person name="Submissions S."/>
        </authorList>
    </citation>
    <scope>NUCLEOTIDE SEQUENCE [LARGE SCALE GENOMIC DNA]</scope>
    <source>
        <strain evidence="9">DSM 29440</strain>
    </source>
</reference>
<evidence type="ECO:0000256" key="6">
    <source>
        <dbReference type="SAM" id="Phobius"/>
    </source>
</evidence>
<comment type="similarity">
    <text evidence="2">Belongs to the drug/metabolite transporter (DMT) superfamily. 10 TMS drug/metabolite exporter (DME) (TC 2.A.7.3) family.</text>
</comment>
<dbReference type="SUPFAM" id="SSF103481">
    <property type="entry name" value="Multidrug resistance efflux transporter EmrE"/>
    <property type="match status" value="2"/>
</dbReference>
<keyword evidence="3 6" id="KW-0812">Transmembrane</keyword>
<keyword evidence="4 6" id="KW-1133">Transmembrane helix</keyword>
<dbReference type="STRING" id="1217970.SAMN05444002_3606"/>
<gene>
    <name evidence="8" type="ORF">SAMN05444002_3606</name>
</gene>
<feature type="transmembrane region" description="Helical" evidence="6">
    <location>
        <begin position="74"/>
        <end position="93"/>
    </location>
</feature>
<accession>A0A1N6HR59</accession>
<dbReference type="EMBL" id="FSRL01000001">
    <property type="protein sequence ID" value="SIO22165.1"/>
    <property type="molecule type" value="Genomic_DNA"/>
</dbReference>
<dbReference type="RefSeq" id="WP_074257492.1">
    <property type="nucleotide sequence ID" value="NZ_FSRL01000001.1"/>
</dbReference>
<feature type="transmembrane region" description="Helical" evidence="6">
    <location>
        <begin position="176"/>
        <end position="200"/>
    </location>
</feature>
<dbReference type="InterPro" id="IPR037185">
    <property type="entry name" value="EmrE-like"/>
</dbReference>
<dbReference type="Proteomes" id="UP000184932">
    <property type="component" value="Unassembled WGS sequence"/>
</dbReference>
<evidence type="ECO:0000256" key="4">
    <source>
        <dbReference type="ARBA" id="ARBA00022989"/>
    </source>
</evidence>
<dbReference type="Gene3D" id="1.10.3730.20">
    <property type="match status" value="1"/>
</dbReference>
<feature type="transmembrane region" description="Helical" evidence="6">
    <location>
        <begin position="239"/>
        <end position="260"/>
    </location>
</feature>
<dbReference type="PANTHER" id="PTHR22911:SF6">
    <property type="entry name" value="SOLUTE CARRIER FAMILY 35 MEMBER G1"/>
    <property type="match status" value="1"/>
</dbReference>
<evidence type="ECO:0000259" key="7">
    <source>
        <dbReference type="Pfam" id="PF00892"/>
    </source>
</evidence>
<keyword evidence="5 6" id="KW-0472">Membrane</keyword>
<dbReference type="OrthoDB" id="7165334at2"/>
<organism evidence="8 9">
    <name type="scientific">Vannielia litorea</name>
    <dbReference type="NCBI Taxonomy" id="1217970"/>
    <lineage>
        <taxon>Bacteria</taxon>
        <taxon>Pseudomonadati</taxon>
        <taxon>Pseudomonadota</taxon>
        <taxon>Alphaproteobacteria</taxon>
        <taxon>Rhodobacterales</taxon>
        <taxon>Paracoccaceae</taxon>
        <taxon>Vannielia</taxon>
    </lineage>
</organism>
<feature type="transmembrane region" description="Helical" evidence="6">
    <location>
        <begin position="266"/>
        <end position="283"/>
    </location>
</feature>
<evidence type="ECO:0000313" key="9">
    <source>
        <dbReference type="Proteomes" id="UP000184932"/>
    </source>
</evidence>
<evidence type="ECO:0000256" key="1">
    <source>
        <dbReference type="ARBA" id="ARBA00004141"/>
    </source>
</evidence>
<feature type="transmembrane region" description="Helical" evidence="6">
    <location>
        <begin position="126"/>
        <end position="146"/>
    </location>
</feature>
<dbReference type="AlphaFoldDB" id="A0A1N6HR59"/>
<proteinExistence type="inferred from homology"/>
<evidence type="ECO:0000256" key="2">
    <source>
        <dbReference type="ARBA" id="ARBA00009853"/>
    </source>
</evidence>
<feature type="transmembrane region" description="Helical" evidence="6">
    <location>
        <begin position="41"/>
        <end position="62"/>
    </location>
</feature>
<dbReference type="Pfam" id="PF00892">
    <property type="entry name" value="EamA"/>
    <property type="match status" value="1"/>
</dbReference>
<feature type="transmembrane region" description="Helical" evidence="6">
    <location>
        <begin position="152"/>
        <end position="169"/>
    </location>
</feature>